<dbReference type="Proteomes" id="UP000439752">
    <property type="component" value="Unassembled WGS sequence"/>
</dbReference>
<feature type="modified residue" description="N6-(pyridoxal phosphate)lysine" evidence="7">
    <location>
        <position position="189"/>
    </location>
</feature>
<dbReference type="CDD" id="cd00616">
    <property type="entry name" value="AHBA_syn"/>
    <property type="match status" value="1"/>
</dbReference>
<dbReference type="PANTHER" id="PTHR30244">
    <property type="entry name" value="TRANSAMINASE"/>
    <property type="match status" value="1"/>
</dbReference>
<dbReference type="EC" id="2.6.1.-" evidence="9"/>
<evidence type="ECO:0000256" key="8">
    <source>
        <dbReference type="RuleBase" id="RU004508"/>
    </source>
</evidence>
<evidence type="ECO:0000256" key="1">
    <source>
        <dbReference type="ARBA" id="ARBA00001933"/>
    </source>
</evidence>
<accession>A0A653I819</accession>
<dbReference type="GO" id="GO:0000271">
    <property type="term" value="P:polysaccharide biosynthetic process"/>
    <property type="evidence" value="ECO:0007669"/>
    <property type="project" value="TreeGrafter"/>
</dbReference>
<evidence type="ECO:0000313" key="9">
    <source>
        <dbReference type="EMBL" id="VWX35199.1"/>
    </source>
</evidence>
<evidence type="ECO:0000256" key="4">
    <source>
        <dbReference type="ARBA" id="ARBA00022898"/>
    </source>
</evidence>
<dbReference type="RefSeq" id="WP_159173133.1">
    <property type="nucleotide sequence ID" value="NZ_LR732311.1"/>
</dbReference>
<dbReference type="Pfam" id="PF01041">
    <property type="entry name" value="DegT_DnrJ_EryC1"/>
    <property type="match status" value="1"/>
</dbReference>
<evidence type="ECO:0000313" key="10">
    <source>
        <dbReference type="Proteomes" id="UP000439752"/>
    </source>
</evidence>
<evidence type="ECO:0000256" key="7">
    <source>
        <dbReference type="PIRSR" id="PIRSR000390-2"/>
    </source>
</evidence>
<dbReference type="AlphaFoldDB" id="A0A653I819"/>
<evidence type="ECO:0000256" key="3">
    <source>
        <dbReference type="ARBA" id="ARBA00022679"/>
    </source>
</evidence>
<dbReference type="InterPro" id="IPR015422">
    <property type="entry name" value="PyrdxlP-dep_Trfase_small"/>
</dbReference>
<proteinExistence type="inferred from homology"/>
<dbReference type="PIRSF" id="PIRSF000390">
    <property type="entry name" value="PLP_StrS"/>
    <property type="match status" value="1"/>
</dbReference>
<dbReference type="PANTHER" id="PTHR30244:SF34">
    <property type="entry name" value="DTDP-4-AMINO-4,6-DIDEOXYGALACTOSE TRANSAMINASE"/>
    <property type="match status" value="1"/>
</dbReference>
<comment type="similarity">
    <text evidence="5 8">Belongs to the DegT/DnrJ/EryC1 family.</text>
</comment>
<keyword evidence="4 7" id="KW-0663">Pyridoxal phosphate</keyword>
<comment type="cofactor">
    <cofactor evidence="1">
        <name>pyridoxal 5'-phosphate</name>
        <dbReference type="ChEBI" id="CHEBI:597326"/>
    </cofactor>
</comment>
<reference evidence="9 10" key="1">
    <citation type="submission" date="2019-10" db="EMBL/GenBank/DDBJ databases">
        <authorList>
            <person name="Karimi E."/>
        </authorList>
    </citation>
    <scope>NUCLEOTIDE SEQUENCE [LARGE SCALE GENOMIC DNA]</scope>
    <source>
        <strain evidence="9">Exiguobacterium sp. 9Y</strain>
    </source>
</reference>
<dbReference type="GO" id="GO:0008483">
    <property type="term" value="F:transaminase activity"/>
    <property type="evidence" value="ECO:0007669"/>
    <property type="project" value="UniProtKB-KW"/>
</dbReference>
<dbReference type="EMBL" id="CABWKQ010000014">
    <property type="protein sequence ID" value="VWX35199.1"/>
    <property type="molecule type" value="Genomic_DNA"/>
</dbReference>
<evidence type="ECO:0000256" key="6">
    <source>
        <dbReference type="PIRSR" id="PIRSR000390-1"/>
    </source>
</evidence>
<dbReference type="FunFam" id="3.40.640.10:FF:000090">
    <property type="entry name" value="Pyridoxal phosphate-dependent aminotransferase"/>
    <property type="match status" value="1"/>
</dbReference>
<dbReference type="Gene3D" id="3.40.640.10">
    <property type="entry name" value="Type I PLP-dependent aspartate aminotransferase-like (Major domain)"/>
    <property type="match status" value="1"/>
</dbReference>
<protein>
    <submittedName>
        <fullName evidence="9">UDP 2,6-dideoxy 2-acetamido 4-keto glucose aminotransferase involved in N,N'-diacetylbacillosamine synthesis and in biofilm matrix formation</fullName>
        <ecNumber evidence="9">2.6.1.-</ecNumber>
    </submittedName>
</protein>
<evidence type="ECO:0000256" key="5">
    <source>
        <dbReference type="ARBA" id="ARBA00037999"/>
    </source>
</evidence>
<dbReference type="InterPro" id="IPR015421">
    <property type="entry name" value="PyrdxlP-dep_Trfase_major"/>
</dbReference>
<sequence>MKQIPLSIPHLSGQEARYVTEALETNWVAPLGPNVEAFEAGMRAYTKTEAALATSSGTAAIHLALATLGVTTGDDVFCQSLTFVASVNPIRYVGARPVLIDSEEETWNMSPAALRRAMIQAATRGRLPKAVIVVHLYGVVAKIEELSAICAEYDVPLIEDAAESLGSTINGRMTGTFGTFGIYSFNGNKIITTSSGGMLVANDPHLIERAFYLSTQARQPVLHYEHTEVGFNYRMSNVSAGIGRGQLEVIEDRVAARRKIFQRYTRAFDMLDATQYQAEIEGSRANRWLTALTLPGGMEQRDQLIIRLQQDHIESRPVWKPMHLQPVYRDVPFITSDGIDVSGRLFAEGLCLPSASQMTFTEQALVIRSVRQGIVEDVRRNVRL</sequence>
<dbReference type="SUPFAM" id="SSF53383">
    <property type="entry name" value="PLP-dependent transferases"/>
    <property type="match status" value="1"/>
</dbReference>
<keyword evidence="3 9" id="KW-0808">Transferase</keyword>
<name>A0A653I819_9BACL</name>
<evidence type="ECO:0000256" key="2">
    <source>
        <dbReference type="ARBA" id="ARBA00022576"/>
    </source>
</evidence>
<organism evidence="9 10">
    <name type="scientific">Exiguobacterium oxidotolerans</name>
    <dbReference type="NCBI Taxonomy" id="223958"/>
    <lineage>
        <taxon>Bacteria</taxon>
        <taxon>Bacillati</taxon>
        <taxon>Bacillota</taxon>
        <taxon>Bacilli</taxon>
        <taxon>Bacillales</taxon>
        <taxon>Bacillales Family XII. Incertae Sedis</taxon>
        <taxon>Exiguobacterium</taxon>
    </lineage>
</organism>
<dbReference type="GO" id="GO:0030170">
    <property type="term" value="F:pyridoxal phosphate binding"/>
    <property type="evidence" value="ECO:0007669"/>
    <property type="project" value="TreeGrafter"/>
</dbReference>
<keyword evidence="2 9" id="KW-0032">Aminotransferase</keyword>
<keyword evidence="10" id="KW-1185">Reference proteome</keyword>
<dbReference type="InterPro" id="IPR000653">
    <property type="entry name" value="DegT/StrS_aminotransferase"/>
</dbReference>
<dbReference type="Gene3D" id="3.90.1150.10">
    <property type="entry name" value="Aspartate Aminotransferase, domain 1"/>
    <property type="match status" value="1"/>
</dbReference>
<feature type="active site" description="Proton acceptor" evidence="6">
    <location>
        <position position="189"/>
    </location>
</feature>
<dbReference type="InterPro" id="IPR015424">
    <property type="entry name" value="PyrdxlP-dep_Trfase"/>
</dbReference>
<gene>
    <name evidence="9" type="primary">epsN</name>
    <name evidence="9" type="ORF">EXIGUO9Y_210083</name>
</gene>